<name>A0ABR4JE46_9EURO</name>
<keyword evidence="2" id="KW-1185">Reference proteome</keyword>
<protein>
    <submittedName>
        <fullName evidence="1">Uncharacterized protein</fullName>
    </submittedName>
</protein>
<gene>
    <name evidence="1" type="ORF">BJY01DRAFT_220118</name>
</gene>
<evidence type="ECO:0000313" key="1">
    <source>
        <dbReference type="EMBL" id="KAL2838300.1"/>
    </source>
</evidence>
<reference evidence="1 2" key="1">
    <citation type="submission" date="2024-07" db="EMBL/GenBank/DDBJ databases">
        <title>Section-level genome sequencing and comparative genomics of Aspergillus sections Usti and Cavernicolus.</title>
        <authorList>
            <consortium name="Lawrence Berkeley National Laboratory"/>
            <person name="Nybo J.L."/>
            <person name="Vesth T.C."/>
            <person name="Theobald S."/>
            <person name="Frisvad J.C."/>
            <person name="Larsen T.O."/>
            <person name="Kjaerboelling I."/>
            <person name="Rothschild-Mancinelli K."/>
            <person name="Lyhne E.K."/>
            <person name="Kogle M.E."/>
            <person name="Barry K."/>
            <person name="Clum A."/>
            <person name="Na H."/>
            <person name="Ledsgaard L."/>
            <person name="Lin J."/>
            <person name="Lipzen A."/>
            <person name="Kuo A."/>
            <person name="Riley R."/>
            <person name="Mondo S."/>
            <person name="Labutti K."/>
            <person name="Haridas S."/>
            <person name="Pangalinan J."/>
            <person name="Salamov A.A."/>
            <person name="Simmons B.A."/>
            <person name="Magnuson J.K."/>
            <person name="Chen J."/>
            <person name="Drula E."/>
            <person name="Henrissat B."/>
            <person name="Wiebenga A."/>
            <person name="Lubbers R.J."/>
            <person name="Gomes A.C."/>
            <person name="Makela M.R."/>
            <person name="Stajich J."/>
            <person name="Grigoriev I.V."/>
            <person name="Mortensen U.H."/>
            <person name="De Vries R.P."/>
            <person name="Baker S.E."/>
            <person name="Andersen M.R."/>
        </authorList>
    </citation>
    <scope>NUCLEOTIDE SEQUENCE [LARGE SCALE GENOMIC DNA]</scope>
    <source>
        <strain evidence="1 2">CBS 123904</strain>
    </source>
</reference>
<proteinExistence type="predicted"/>
<accession>A0ABR4JE46</accession>
<evidence type="ECO:0000313" key="2">
    <source>
        <dbReference type="Proteomes" id="UP001610446"/>
    </source>
</evidence>
<comment type="caution">
    <text evidence="1">The sequence shown here is derived from an EMBL/GenBank/DDBJ whole genome shotgun (WGS) entry which is preliminary data.</text>
</comment>
<organism evidence="1 2">
    <name type="scientific">Aspergillus pseudoustus</name>
    <dbReference type="NCBI Taxonomy" id="1810923"/>
    <lineage>
        <taxon>Eukaryota</taxon>
        <taxon>Fungi</taxon>
        <taxon>Dikarya</taxon>
        <taxon>Ascomycota</taxon>
        <taxon>Pezizomycotina</taxon>
        <taxon>Eurotiomycetes</taxon>
        <taxon>Eurotiomycetidae</taxon>
        <taxon>Eurotiales</taxon>
        <taxon>Aspergillaceae</taxon>
        <taxon>Aspergillus</taxon>
        <taxon>Aspergillus subgen. Nidulantes</taxon>
    </lineage>
</organism>
<dbReference type="EMBL" id="JBFXLU010000147">
    <property type="protein sequence ID" value="KAL2838300.1"/>
    <property type="molecule type" value="Genomic_DNA"/>
</dbReference>
<dbReference type="Proteomes" id="UP001610446">
    <property type="component" value="Unassembled WGS sequence"/>
</dbReference>
<sequence length="60" mass="6581">MISSDRIVSIIDFHNELNLAYSSILDYCARCAGSFLLSLNFGFPSGVAQRCCSGCQICIR</sequence>